<keyword evidence="9" id="KW-1185">Reference proteome</keyword>
<sequence>MFHIPSATVQVAPPISADANPTTPEASTAGSAAIHRHTIPDICCMSTSTSDISCGGGDPVKSDTVAHDIIRVGNLRVRRTGARGIIDRLFHNLKCDVGTKTLDSGQAGSVLAVRRRIGDQTNLVAVKNFDHNKGDNKKWSRAEFEERAKVEFRFSKSLNHPNIVKFIEQGRSTDYSICLVMELSHGGSLAKYVKSRPEERLLQPEADCFFKQLMTGLKFLHDQDIVHRDLKLNNLVLDISGLLKITDFGLSNRLPGPHVEPWERRKFKARPYDTEEWGVVRGTTYFHAYDPFNPGGTRYALKPMDIWATGLIYMGMRQGILRWRVPRRVGGTHLLTEVPEEIIFWLCPHSDGWYTLSDIDSLTEHTRTLLYHILDPDPTARYTVEQVLEDEWVDNIEVCTAVQEAIRTCEE</sequence>
<accession>A0A218Z5P1</accession>
<evidence type="ECO:0000256" key="3">
    <source>
        <dbReference type="ARBA" id="ARBA00022679"/>
    </source>
</evidence>
<keyword evidence="6" id="KW-0067">ATP-binding</keyword>
<dbReference type="OrthoDB" id="6513151at2759"/>
<name>A0A218Z5P1_9HELO</name>
<evidence type="ECO:0000256" key="5">
    <source>
        <dbReference type="ARBA" id="ARBA00022777"/>
    </source>
</evidence>
<proteinExistence type="inferred from homology"/>
<evidence type="ECO:0000313" key="9">
    <source>
        <dbReference type="Proteomes" id="UP000242519"/>
    </source>
</evidence>
<evidence type="ECO:0000259" key="7">
    <source>
        <dbReference type="PROSITE" id="PS50011"/>
    </source>
</evidence>
<evidence type="ECO:0000256" key="4">
    <source>
        <dbReference type="ARBA" id="ARBA00022741"/>
    </source>
</evidence>
<evidence type="ECO:0000256" key="2">
    <source>
        <dbReference type="ARBA" id="ARBA00022527"/>
    </source>
</evidence>
<dbReference type="InterPro" id="IPR011009">
    <property type="entry name" value="Kinase-like_dom_sf"/>
</dbReference>
<dbReference type="AlphaFoldDB" id="A0A218Z5P1"/>
<evidence type="ECO:0000313" key="8">
    <source>
        <dbReference type="EMBL" id="OWP03082.1"/>
    </source>
</evidence>
<dbReference type="GO" id="GO:0035556">
    <property type="term" value="P:intracellular signal transduction"/>
    <property type="evidence" value="ECO:0007669"/>
    <property type="project" value="TreeGrafter"/>
</dbReference>
<dbReference type="PANTHER" id="PTHR24346">
    <property type="entry name" value="MAP/MICROTUBULE AFFINITY-REGULATING KINASE"/>
    <property type="match status" value="1"/>
</dbReference>
<keyword evidence="3" id="KW-0808">Transferase</keyword>
<dbReference type="InterPro" id="IPR008271">
    <property type="entry name" value="Ser/Thr_kinase_AS"/>
</dbReference>
<dbReference type="GO" id="GO:0005737">
    <property type="term" value="C:cytoplasm"/>
    <property type="evidence" value="ECO:0007669"/>
    <property type="project" value="TreeGrafter"/>
</dbReference>
<dbReference type="PROSITE" id="PS50011">
    <property type="entry name" value="PROTEIN_KINASE_DOM"/>
    <property type="match status" value="1"/>
</dbReference>
<keyword evidence="4" id="KW-0547">Nucleotide-binding</keyword>
<dbReference type="Pfam" id="PF00069">
    <property type="entry name" value="Pkinase"/>
    <property type="match status" value="1"/>
</dbReference>
<dbReference type="InterPro" id="IPR000719">
    <property type="entry name" value="Prot_kinase_dom"/>
</dbReference>
<gene>
    <name evidence="8" type="ORF">B2J93_6399</name>
</gene>
<dbReference type="STRING" id="503106.A0A218Z5P1"/>
<dbReference type="GO" id="GO:0004674">
    <property type="term" value="F:protein serine/threonine kinase activity"/>
    <property type="evidence" value="ECO:0007669"/>
    <property type="project" value="UniProtKB-KW"/>
</dbReference>
<reference evidence="8 9" key="1">
    <citation type="submission" date="2017-04" db="EMBL/GenBank/DDBJ databases">
        <title>Draft genome sequence of Marssonina coronaria NL1: causal agent of apple blotch.</title>
        <authorList>
            <person name="Cheng Q."/>
        </authorList>
    </citation>
    <scope>NUCLEOTIDE SEQUENCE [LARGE SCALE GENOMIC DNA]</scope>
    <source>
        <strain evidence="8 9">NL1</strain>
    </source>
</reference>
<protein>
    <submittedName>
        <fullName evidence="8">Serine/threonine protein kinase</fullName>
    </submittedName>
</protein>
<comment type="caution">
    <text evidence="8">The sequence shown here is derived from an EMBL/GenBank/DDBJ whole genome shotgun (WGS) entry which is preliminary data.</text>
</comment>
<evidence type="ECO:0000256" key="6">
    <source>
        <dbReference type="ARBA" id="ARBA00022840"/>
    </source>
</evidence>
<dbReference type="InParanoid" id="A0A218Z5P1"/>
<dbReference type="Gene3D" id="1.10.510.10">
    <property type="entry name" value="Transferase(Phosphotransferase) domain 1"/>
    <property type="match status" value="1"/>
</dbReference>
<dbReference type="SUPFAM" id="SSF56112">
    <property type="entry name" value="Protein kinase-like (PK-like)"/>
    <property type="match status" value="1"/>
</dbReference>
<dbReference type="Proteomes" id="UP000242519">
    <property type="component" value="Unassembled WGS sequence"/>
</dbReference>
<dbReference type="PROSITE" id="PS00108">
    <property type="entry name" value="PROTEIN_KINASE_ST"/>
    <property type="match status" value="1"/>
</dbReference>
<organism evidence="8 9">
    <name type="scientific">Diplocarpon coronariae</name>
    <dbReference type="NCBI Taxonomy" id="2795749"/>
    <lineage>
        <taxon>Eukaryota</taxon>
        <taxon>Fungi</taxon>
        <taxon>Dikarya</taxon>
        <taxon>Ascomycota</taxon>
        <taxon>Pezizomycotina</taxon>
        <taxon>Leotiomycetes</taxon>
        <taxon>Helotiales</taxon>
        <taxon>Drepanopezizaceae</taxon>
        <taxon>Diplocarpon</taxon>
    </lineage>
</organism>
<dbReference type="GO" id="GO:0005524">
    <property type="term" value="F:ATP binding"/>
    <property type="evidence" value="ECO:0007669"/>
    <property type="project" value="UniProtKB-KW"/>
</dbReference>
<evidence type="ECO:0000256" key="1">
    <source>
        <dbReference type="ARBA" id="ARBA00010791"/>
    </source>
</evidence>
<keyword evidence="2 8" id="KW-0723">Serine/threonine-protein kinase</keyword>
<dbReference type="PANTHER" id="PTHR24346:SF82">
    <property type="entry name" value="KP78A-RELATED"/>
    <property type="match status" value="1"/>
</dbReference>
<keyword evidence="5 8" id="KW-0418">Kinase</keyword>
<dbReference type="EMBL" id="MZNU01000200">
    <property type="protein sequence ID" value="OWP03082.1"/>
    <property type="molecule type" value="Genomic_DNA"/>
</dbReference>
<comment type="similarity">
    <text evidence="1">Belongs to the protein kinase superfamily. CAMK Ser/Thr protein kinase family. NIM1 subfamily.</text>
</comment>
<dbReference type="SMART" id="SM00220">
    <property type="entry name" value="S_TKc"/>
    <property type="match status" value="1"/>
</dbReference>
<feature type="domain" description="Protein kinase" evidence="7">
    <location>
        <begin position="96"/>
        <end position="393"/>
    </location>
</feature>